<dbReference type="AlphaFoldDB" id="Q6FXD3"/>
<comment type="similarity">
    <text evidence="1">Belongs to the eIF2D family.</text>
</comment>
<dbReference type="CGD" id="CAL0127710">
    <property type="gene designation" value="CAGL0B01837g"/>
</dbReference>
<dbReference type="GO" id="GO:0003743">
    <property type="term" value="F:translation initiation factor activity"/>
    <property type="evidence" value="ECO:0007669"/>
    <property type="project" value="InterPro"/>
</dbReference>
<dbReference type="KEGG" id="cgr:2886631"/>
<evidence type="ECO:0008006" key="8">
    <source>
        <dbReference type="Google" id="ProtNLM"/>
    </source>
</evidence>
<feature type="compositionally biased region" description="Acidic residues" evidence="2">
    <location>
        <begin position="196"/>
        <end position="206"/>
    </location>
</feature>
<dbReference type="VEuPathDB" id="FungiDB:CAGL0B01837g"/>
<feature type="compositionally biased region" description="Basic and acidic residues" evidence="2">
    <location>
        <begin position="207"/>
        <end position="223"/>
    </location>
</feature>
<dbReference type="PANTHER" id="PTHR12217">
    <property type="entry name" value="EUKARYOTIC TRANSLATION INITIATION FACTOR 2D"/>
    <property type="match status" value="1"/>
</dbReference>
<dbReference type="InterPro" id="IPR039759">
    <property type="entry name" value="eIF2D_SUI1"/>
</dbReference>
<dbReference type="InterPro" id="IPR039757">
    <property type="entry name" value="EIF2D"/>
</dbReference>
<sequence length="569" mass="64490">MFKKEPHIKALSNLKNSERKKLQEKCRIQTSNEEYSFGSNTIKQTNFKGITTIGTIYTDEGNAPIWFKEKHDEKLYPTVLACWRCPNLIPVVLTHSIVLEDHIFNGANLMISGTIPPFDERLTVGTVCGIADKRTPNLIVAVGIVQMNLPSFTRVIGETGVAVQIVHHLEDELFKVFKVKEEPPAELLQTQSSSSEELELEADIHEDETKVESNSDTEKEKSNLDDMAEVLDELRLEDIDYFITRALYYTISQDTKLETPTSASNFVSNHINHNLPKGTNLAEVNIKKSSWKKTAKFLKHFEKEGFLKLKGVGDDLTIVEVNKDKDEIKQFLPYPVIGNQGSNTGSEGGNAKTTIKIVTLYKPINLAKDFISSNKVPLKQLYMEPEIKELINKYITMKDLVDKKDKKCVLVDDMLMTMIYKKKEDQATKSRVIPRANILQPVLQNNFNKNYHLFRITGNEQTPLTKTPLKGEPPKINIVTEMKIGRKVITKVSNFEVFQIDPEEFAADIRKKCSGSTTIGETTSSAKKTAEVQVQGPHGQLIMSYLNDLGIPNKWIDFENKLKNKKKRK</sequence>
<dbReference type="PANTHER" id="PTHR12217:SF4">
    <property type="entry name" value="EUKARYOTIC TRANSLATION INITIATION FACTOR 2D"/>
    <property type="match status" value="1"/>
</dbReference>
<dbReference type="eggNOG" id="KOG2522">
    <property type="taxonomic scope" value="Eukaryota"/>
</dbReference>
<feature type="domain" description="DM2" evidence="4">
    <location>
        <begin position="359"/>
        <end position="445"/>
    </location>
</feature>
<dbReference type="Pfam" id="PF26292">
    <property type="entry name" value="PUA_elF2D"/>
    <property type="match status" value="1"/>
</dbReference>
<dbReference type="InterPro" id="IPR036877">
    <property type="entry name" value="SUI1_dom_sf"/>
</dbReference>
<gene>
    <name evidence="5 6" type="ordered locus">CAGL0B01837g</name>
</gene>
<feature type="domain" description="SUI1" evidence="3">
    <location>
        <begin position="476"/>
        <end position="550"/>
    </location>
</feature>
<dbReference type="FunFam" id="3.30.780.10:FF:000008">
    <property type="entry name" value="eukaryotic translation initiation factor 2D"/>
    <property type="match status" value="1"/>
</dbReference>
<dbReference type="InterPro" id="IPR003121">
    <property type="entry name" value="SWIB_MDM2_domain"/>
</dbReference>
<dbReference type="SUPFAM" id="SSF88697">
    <property type="entry name" value="PUA domain-like"/>
    <property type="match status" value="1"/>
</dbReference>
<dbReference type="SUPFAM" id="SSF55159">
    <property type="entry name" value="eIF1-like"/>
    <property type="match status" value="1"/>
</dbReference>
<dbReference type="InterPro" id="IPR048248">
    <property type="entry name" value="PUA_eIF2d-like"/>
</dbReference>
<dbReference type="InterPro" id="IPR058886">
    <property type="entry name" value="SWIB_eIF2D"/>
</dbReference>
<dbReference type="CDD" id="cd21156">
    <property type="entry name" value="PUA_eIF2d-like"/>
    <property type="match status" value="1"/>
</dbReference>
<dbReference type="Pfam" id="PF26291">
    <property type="entry name" value="SWIB_eIF2D"/>
    <property type="match status" value="1"/>
</dbReference>
<feature type="region of interest" description="Disordered" evidence="2">
    <location>
        <begin position="186"/>
        <end position="223"/>
    </location>
</feature>
<evidence type="ECO:0000313" key="6">
    <source>
        <dbReference type="EMBL" id="CAG57949.1"/>
    </source>
</evidence>
<dbReference type="Gene3D" id="3.30.780.10">
    <property type="entry name" value="SUI1-like domain"/>
    <property type="match status" value="1"/>
</dbReference>
<dbReference type="Proteomes" id="UP000002428">
    <property type="component" value="Chromosome B"/>
</dbReference>
<dbReference type="Pfam" id="PF01253">
    <property type="entry name" value="SUI1"/>
    <property type="match status" value="1"/>
</dbReference>
<evidence type="ECO:0000313" key="7">
    <source>
        <dbReference type="Proteomes" id="UP000002428"/>
    </source>
</evidence>
<dbReference type="InterPro" id="IPR015947">
    <property type="entry name" value="PUA-like_sf"/>
</dbReference>
<dbReference type="Pfam" id="PF17832">
    <property type="entry name" value="Pre-PUA"/>
    <property type="match status" value="1"/>
</dbReference>
<dbReference type="GO" id="GO:0003723">
    <property type="term" value="F:RNA binding"/>
    <property type="evidence" value="ECO:0007669"/>
    <property type="project" value="EnsemblFungi"/>
</dbReference>
<dbReference type="PROSITE" id="PS50890">
    <property type="entry name" value="PUA"/>
    <property type="match status" value="1"/>
</dbReference>
<dbReference type="OMA" id="MFLKPYR"/>
<dbReference type="GO" id="GO:0006364">
    <property type="term" value="P:rRNA processing"/>
    <property type="evidence" value="ECO:0007669"/>
    <property type="project" value="EnsemblFungi"/>
</dbReference>
<dbReference type="InterPro" id="IPR057429">
    <property type="entry name" value="WH_eIF2D"/>
</dbReference>
<protein>
    <recommendedName>
        <fullName evidence="8">Translation machinery-associated protein 64</fullName>
    </recommendedName>
</protein>
<dbReference type="Pfam" id="PF25304">
    <property type="entry name" value="WHD_eIF2D"/>
    <property type="match status" value="1"/>
</dbReference>
<dbReference type="InterPro" id="IPR041366">
    <property type="entry name" value="Pre-PUA"/>
</dbReference>
<dbReference type="PROSITE" id="PS51925">
    <property type="entry name" value="SWIB_MDM2"/>
    <property type="match status" value="1"/>
</dbReference>
<dbReference type="InterPro" id="IPR036885">
    <property type="entry name" value="SWIB_MDM2_dom_sf"/>
</dbReference>
<dbReference type="STRING" id="284593.Q6FXD3"/>
<dbReference type="EMBL" id="CR380948">
    <property type="protein sequence ID" value="CAG57949.1"/>
    <property type="molecule type" value="Genomic_DNA"/>
</dbReference>
<dbReference type="InParanoid" id="Q6FXD3"/>
<keyword evidence="7" id="KW-1185">Reference proteome</keyword>
<dbReference type="CDD" id="cd11608">
    <property type="entry name" value="eIF2D_C"/>
    <property type="match status" value="1"/>
</dbReference>
<dbReference type="PROSITE" id="PS50296">
    <property type="entry name" value="SUI1"/>
    <property type="match status" value="1"/>
</dbReference>
<proteinExistence type="inferred from homology"/>
<organism evidence="6 7">
    <name type="scientific">Candida glabrata (strain ATCC 2001 / BCRC 20586 / JCM 3761 / NBRC 0622 / NRRL Y-65 / CBS 138)</name>
    <name type="common">Yeast</name>
    <name type="synonym">Nakaseomyces glabratus</name>
    <dbReference type="NCBI Taxonomy" id="284593"/>
    <lineage>
        <taxon>Eukaryota</taxon>
        <taxon>Fungi</taxon>
        <taxon>Dikarya</taxon>
        <taxon>Ascomycota</taxon>
        <taxon>Saccharomycotina</taxon>
        <taxon>Saccharomycetes</taxon>
        <taxon>Saccharomycetales</taxon>
        <taxon>Saccharomycetaceae</taxon>
        <taxon>Nakaseomyces</taxon>
    </lineage>
</organism>
<evidence type="ECO:0000256" key="1">
    <source>
        <dbReference type="ARBA" id="ARBA00010359"/>
    </source>
</evidence>
<dbReference type="InterPro" id="IPR001950">
    <property type="entry name" value="SUI1"/>
</dbReference>
<dbReference type="SUPFAM" id="SSF47592">
    <property type="entry name" value="SWIB/MDM2 domain"/>
    <property type="match status" value="1"/>
</dbReference>
<dbReference type="Gene3D" id="3.10.400.20">
    <property type="match status" value="1"/>
</dbReference>
<feature type="compositionally biased region" description="Low complexity" evidence="2">
    <location>
        <begin position="186"/>
        <end position="195"/>
    </location>
</feature>
<evidence type="ECO:0000256" key="2">
    <source>
        <dbReference type="SAM" id="MobiDB-lite"/>
    </source>
</evidence>
<reference evidence="6 7" key="1">
    <citation type="journal article" date="2004" name="Nature">
        <title>Genome evolution in yeasts.</title>
        <authorList>
            <consortium name="Genolevures"/>
            <person name="Dujon B."/>
            <person name="Sherman D."/>
            <person name="Fischer G."/>
            <person name="Durrens P."/>
            <person name="Casaregola S."/>
            <person name="Lafontaine I."/>
            <person name="de Montigny J."/>
            <person name="Marck C."/>
            <person name="Neuveglise C."/>
            <person name="Talla E."/>
            <person name="Goffard N."/>
            <person name="Frangeul L."/>
            <person name="Aigle M."/>
            <person name="Anthouard V."/>
            <person name="Babour A."/>
            <person name="Barbe V."/>
            <person name="Barnay S."/>
            <person name="Blanchin S."/>
            <person name="Beckerich J.M."/>
            <person name="Beyne E."/>
            <person name="Bleykasten C."/>
            <person name="Boisrame A."/>
            <person name="Boyer J."/>
            <person name="Cattolico L."/>
            <person name="Confanioleri F."/>
            <person name="de Daruvar A."/>
            <person name="Despons L."/>
            <person name="Fabre E."/>
            <person name="Fairhead C."/>
            <person name="Ferry-Dumazet H."/>
            <person name="Groppi A."/>
            <person name="Hantraye F."/>
            <person name="Hennequin C."/>
            <person name="Jauniaux N."/>
            <person name="Joyet P."/>
            <person name="Kachouri R."/>
            <person name="Kerrest A."/>
            <person name="Koszul R."/>
            <person name="Lemaire M."/>
            <person name="Lesur I."/>
            <person name="Ma L."/>
            <person name="Muller H."/>
            <person name="Nicaud J.M."/>
            <person name="Nikolski M."/>
            <person name="Oztas S."/>
            <person name="Ozier-Kalogeropoulos O."/>
            <person name="Pellenz S."/>
            <person name="Potier S."/>
            <person name="Richard G.F."/>
            <person name="Straub M.L."/>
            <person name="Suleau A."/>
            <person name="Swennene D."/>
            <person name="Tekaia F."/>
            <person name="Wesolowski-Louvel M."/>
            <person name="Westhof E."/>
            <person name="Wirth B."/>
            <person name="Zeniou-Meyer M."/>
            <person name="Zivanovic I."/>
            <person name="Bolotin-Fukuhara M."/>
            <person name="Thierry A."/>
            <person name="Bouchier C."/>
            <person name="Caudron B."/>
            <person name="Scarpelli C."/>
            <person name="Gaillardin C."/>
            <person name="Weissenbach J."/>
            <person name="Wincker P."/>
            <person name="Souciet J.L."/>
        </authorList>
    </citation>
    <scope>NUCLEOTIDE SEQUENCE [LARGE SCALE GENOMIC DNA]</scope>
    <source>
        <strain evidence="7">ATCC 2001 / BCRC 20586 / JCM 3761 / NBRC 0622 / NRRL Y-65 / CBS 138</strain>
    </source>
</reference>
<name>Q6FXD3_CANGA</name>
<dbReference type="GO" id="GO:0001731">
    <property type="term" value="P:formation of translation preinitiation complex"/>
    <property type="evidence" value="ECO:0007669"/>
    <property type="project" value="InterPro"/>
</dbReference>
<evidence type="ECO:0000313" key="5">
    <source>
        <dbReference type="CGD" id="CAL0127710"/>
    </source>
</evidence>
<evidence type="ECO:0000259" key="3">
    <source>
        <dbReference type="PROSITE" id="PS50296"/>
    </source>
</evidence>
<dbReference type="HOGENOM" id="CLU_012487_1_0_1"/>
<accession>Q6FXD3</accession>
<dbReference type="FunCoup" id="Q6FXD3">
    <property type="interactions" value="519"/>
</dbReference>
<evidence type="ECO:0000259" key="4">
    <source>
        <dbReference type="PROSITE" id="PS51925"/>
    </source>
</evidence>